<dbReference type="InterPro" id="IPR005174">
    <property type="entry name" value="KIB1-4_b-propeller"/>
</dbReference>
<dbReference type="Gramene" id="PNT64226">
    <property type="protein sequence ID" value="PNT64226"/>
    <property type="gene ID" value="BRADI_4g26255v3"/>
</dbReference>
<evidence type="ECO:0000313" key="4">
    <source>
        <dbReference type="EnsemblPlants" id="PNT64226"/>
    </source>
</evidence>
<reference evidence="3" key="2">
    <citation type="submission" date="2017-06" db="EMBL/GenBank/DDBJ databases">
        <title>WGS assembly of Brachypodium distachyon.</title>
        <authorList>
            <consortium name="The International Brachypodium Initiative"/>
            <person name="Lucas S."/>
            <person name="Harmon-Smith M."/>
            <person name="Lail K."/>
            <person name="Tice H."/>
            <person name="Grimwood J."/>
            <person name="Bruce D."/>
            <person name="Barry K."/>
            <person name="Shu S."/>
            <person name="Lindquist E."/>
            <person name="Wang M."/>
            <person name="Pitluck S."/>
            <person name="Vogel J.P."/>
            <person name="Garvin D.F."/>
            <person name="Mockler T.C."/>
            <person name="Schmutz J."/>
            <person name="Rokhsar D."/>
            <person name="Bevan M.W."/>
        </authorList>
    </citation>
    <scope>NUCLEOTIDE SEQUENCE</scope>
    <source>
        <strain evidence="3">Bd21</strain>
    </source>
</reference>
<reference evidence="3 4" key="1">
    <citation type="journal article" date="2010" name="Nature">
        <title>Genome sequencing and analysis of the model grass Brachypodium distachyon.</title>
        <authorList>
            <consortium name="International Brachypodium Initiative"/>
        </authorList>
    </citation>
    <scope>NUCLEOTIDE SEQUENCE [LARGE SCALE GENOMIC DNA]</scope>
    <source>
        <strain evidence="3 4">Bd21</strain>
    </source>
</reference>
<evidence type="ECO:0000313" key="3">
    <source>
        <dbReference type="EMBL" id="PNT64226.1"/>
    </source>
</evidence>
<dbReference type="InParanoid" id="A0A2K2CQB6"/>
<name>A0A2K2CQB6_BRADI</name>
<feature type="region of interest" description="Disordered" evidence="1">
    <location>
        <begin position="240"/>
        <end position="273"/>
    </location>
</feature>
<gene>
    <name evidence="3" type="ORF">BRADI_4g26255v3</name>
</gene>
<keyword evidence="5" id="KW-1185">Reference proteome</keyword>
<dbReference type="Pfam" id="PF03478">
    <property type="entry name" value="Beta-prop_KIB1-4"/>
    <property type="match status" value="1"/>
</dbReference>
<dbReference type="OrthoDB" id="687465at2759"/>
<dbReference type="AlphaFoldDB" id="A0A2K2CQB6"/>
<evidence type="ECO:0000313" key="5">
    <source>
        <dbReference type="Proteomes" id="UP000008810"/>
    </source>
</evidence>
<dbReference type="EMBL" id="CM000883">
    <property type="protein sequence ID" value="PNT64226.1"/>
    <property type="molecule type" value="Genomic_DNA"/>
</dbReference>
<dbReference type="SUPFAM" id="SSF81383">
    <property type="entry name" value="F-box domain"/>
    <property type="match status" value="1"/>
</dbReference>
<dbReference type="EnsemblPlants" id="PNT64226">
    <property type="protein sequence ID" value="PNT64226"/>
    <property type="gene ID" value="BRADI_4g26255v3"/>
</dbReference>
<accession>A0A2K2CQB6</accession>
<dbReference type="PANTHER" id="PTHR33110">
    <property type="entry name" value="F-BOX/KELCH-REPEAT PROTEIN-RELATED"/>
    <property type="match status" value="1"/>
</dbReference>
<organism evidence="3">
    <name type="scientific">Brachypodium distachyon</name>
    <name type="common">Purple false brome</name>
    <name type="synonym">Trachynia distachya</name>
    <dbReference type="NCBI Taxonomy" id="15368"/>
    <lineage>
        <taxon>Eukaryota</taxon>
        <taxon>Viridiplantae</taxon>
        <taxon>Streptophyta</taxon>
        <taxon>Embryophyta</taxon>
        <taxon>Tracheophyta</taxon>
        <taxon>Spermatophyta</taxon>
        <taxon>Magnoliopsida</taxon>
        <taxon>Liliopsida</taxon>
        <taxon>Poales</taxon>
        <taxon>Poaceae</taxon>
        <taxon>BOP clade</taxon>
        <taxon>Pooideae</taxon>
        <taxon>Stipodae</taxon>
        <taxon>Brachypodieae</taxon>
        <taxon>Brachypodium</taxon>
    </lineage>
</organism>
<dbReference type="Proteomes" id="UP000008810">
    <property type="component" value="Chromosome 4"/>
</dbReference>
<dbReference type="Gene3D" id="1.20.1280.50">
    <property type="match status" value="1"/>
</dbReference>
<dbReference type="PANTHER" id="PTHR33110:SF82">
    <property type="entry name" value="OS07G0500250 PROTEIN"/>
    <property type="match status" value="1"/>
</dbReference>
<evidence type="ECO:0000259" key="2">
    <source>
        <dbReference type="Pfam" id="PF03478"/>
    </source>
</evidence>
<dbReference type="InterPro" id="IPR036047">
    <property type="entry name" value="F-box-like_dom_sf"/>
</dbReference>
<evidence type="ECO:0000256" key="1">
    <source>
        <dbReference type="SAM" id="MobiDB-lite"/>
    </source>
</evidence>
<protein>
    <recommendedName>
        <fullName evidence="2">KIB1-4 beta-propeller domain-containing protein</fullName>
    </recommendedName>
</protein>
<proteinExistence type="predicted"/>
<feature type="domain" description="KIB1-4 beta-propeller" evidence="2">
    <location>
        <begin position="66"/>
        <end position="361"/>
    </location>
</feature>
<reference evidence="4" key="3">
    <citation type="submission" date="2018-08" db="UniProtKB">
        <authorList>
            <consortium name="EnsemblPlants"/>
        </authorList>
    </citation>
    <scope>IDENTIFICATION</scope>
    <source>
        <strain evidence="4">cv. Bd21</strain>
    </source>
</reference>
<sequence length="396" mass="43434">MASTPPAPWSALLPELLGRVITALPMPNDLARFRAVCRSWHSAARGHGARRLPWIVHSDGSFVVLPRRVLHRPLPLPQGTRFIGASGSWFALDRMDVCGKSCILHNLFFGVTVPLLGLDSVIGDFPDGFKVRKLLMRSSSPDDLVVLVTTDKCDNYQIILCRPGKPGAWATKPHAMPYAHISDVAFLGDNLYGLTSAKGPVHLGLGPGEDSDNKPIVTNFEHIIKYQHSDDDDEVYVNGDDRDDEVSINGDGDDDEVSINEGGSDEPEDPDGTVEAEDMIVKSRYLVESDGKLLMVKRCQLSSPYLGTHNLEVDVMEADMDAGLWVPATAADARAIFISKQSSKSAPAHEKAQTRGFKCYFDNEHDKFTPCDGTHASLQALFNKKSTWVFPPEVVI</sequence>